<dbReference type="eggNOG" id="COG1404">
    <property type="taxonomic scope" value="Bacteria"/>
</dbReference>
<accession>Q39U48</accession>
<evidence type="ECO:0000256" key="1">
    <source>
        <dbReference type="SAM" id="SignalP"/>
    </source>
</evidence>
<dbReference type="HOGENOM" id="CLU_1183667_0_0_7"/>
<dbReference type="Proteomes" id="UP000007073">
    <property type="component" value="Chromosome"/>
</dbReference>
<feature type="chain" id="PRO_5004223271" evidence="1">
    <location>
        <begin position="21"/>
        <end position="234"/>
    </location>
</feature>
<evidence type="ECO:0000313" key="3">
    <source>
        <dbReference type="Proteomes" id="UP000007073"/>
    </source>
</evidence>
<proteinExistence type="predicted"/>
<protein>
    <submittedName>
        <fullName evidence="2">Uncharacterized protein</fullName>
    </submittedName>
</protein>
<reference evidence="2 3" key="1">
    <citation type="submission" date="2005-10" db="EMBL/GenBank/DDBJ databases">
        <title>Complete sequence of Geobacter metallireducens GS-15.</title>
        <authorList>
            <consortium name="US DOE Joint Genome Institute"/>
            <person name="Copeland A."/>
            <person name="Lucas S."/>
            <person name="Lapidus A."/>
            <person name="Barry K."/>
            <person name="Detter J.C."/>
            <person name="Glavina T."/>
            <person name="Hammon N."/>
            <person name="Israni S."/>
            <person name="Pitluck S."/>
            <person name="Di Bartolo G."/>
            <person name="Chain P."/>
            <person name="Schmutz J."/>
            <person name="Larimer F."/>
            <person name="Land M."/>
            <person name="Kyrpides N."/>
            <person name="Ivanova N."/>
            <person name="Richardson P."/>
        </authorList>
    </citation>
    <scope>NUCLEOTIDE SEQUENCE [LARGE SCALE GENOMIC DNA]</scope>
    <source>
        <strain evidence="3">ATCC 53774 / DSM 7210 / GS-15</strain>
    </source>
</reference>
<dbReference type="Pfam" id="PF17957">
    <property type="entry name" value="Big_7"/>
    <property type="match status" value="1"/>
</dbReference>
<dbReference type="InterPro" id="IPR013783">
    <property type="entry name" value="Ig-like_fold"/>
</dbReference>
<dbReference type="STRING" id="269799.Gmet_1997"/>
<dbReference type="AlphaFoldDB" id="Q39U48"/>
<name>Q39U48_GEOMG</name>
<reference evidence="2 3" key="2">
    <citation type="journal article" date="2009" name="BMC Microbiol.">
        <title>The genome sequence of Geobacter metallireducens: features of metabolism, physiology and regulation common and dissimilar to Geobacter sulfurreducens.</title>
        <authorList>
            <person name="Aklujkar M."/>
            <person name="Krushkal J."/>
            <person name="DiBartolo G."/>
            <person name="Lapidus A."/>
            <person name="Land M.L."/>
            <person name="Lovley D.R."/>
        </authorList>
    </citation>
    <scope>NUCLEOTIDE SEQUENCE [LARGE SCALE GENOMIC DNA]</scope>
    <source>
        <strain evidence="3">ATCC 53774 / DSM 7210 / GS-15</strain>
    </source>
</reference>
<gene>
    <name evidence="2" type="ordered locus">Gmet_1997</name>
</gene>
<keyword evidence="1" id="KW-0732">Signal</keyword>
<evidence type="ECO:0000313" key="2">
    <source>
        <dbReference type="EMBL" id="ABB32226.1"/>
    </source>
</evidence>
<dbReference type="RefSeq" id="WP_004512953.1">
    <property type="nucleotide sequence ID" value="NC_007517.1"/>
</dbReference>
<dbReference type="Gene3D" id="2.60.40.10">
    <property type="entry name" value="Immunoglobulins"/>
    <property type="match status" value="1"/>
</dbReference>
<sequence length="234" mass="24944">MAKLAAKLTMRMLLAGLALADVSWGADIPPAIEFLSPREGTTVHGEISIEARVSNPSVVDFVEFYLQEPGAKDRYAWREYGLPPYVWGGKGYKLDTRLFADGPASVVLYCYTGGAKPASEKRVHFTIDNSKPVVRIVSPTDRSSVDGAFPVKVELIASKGKGNPGGVVAVSVLVDGTLVQKMTKPPFETSVDTCLMAPGLHLIRVVAENGEGLTGSDSVLINRKAGTGLLRGTK</sequence>
<keyword evidence="3" id="KW-1185">Reference proteome</keyword>
<dbReference type="EMBL" id="CP000148">
    <property type="protein sequence ID" value="ABB32226.1"/>
    <property type="molecule type" value="Genomic_DNA"/>
</dbReference>
<dbReference type="KEGG" id="gme:Gmet_1997"/>
<feature type="signal peptide" evidence="1">
    <location>
        <begin position="1"/>
        <end position="20"/>
    </location>
</feature>
<organism evidence="2 3">
    <name type="scientific">Geobacter metallireducens (strain ATCC 53774 / DSM 7210 / GS-15)</name>
    <dbReference type="NCBI Taxonomy" id="269799"/>
    <lineage>
        <taxon>Bacteria</taxon>
        <taxon>Pseudomonadati</taxon>
        <taxon>Thermodesulfobacteriota</taxon>
        <taxon>Desulfuromonadia</taxon>
        <taxon>Geobacterales</taxon>
        <taxon>Geobacteraceae</taxon>
        <taxon>Geobacter</taxon>
    </lineage>
</organism>